<keyword evidence="6" id="KW-1185">Reference proteome</keyword>
<dbReference type="GO" id="GO:0003700">
    <property type="term" value="F:DNA-binding transcription factor activity"/>
    <property type="evidence" value="ECO:0007669"/>
    <property type="project" value="TreeGrafter"/>
</dbReference>
<dbReference type="InterPro" id="IPR050807">
    <property type="entry name" value="TransReg_Diox_bact_type"/>
</dbReference>
<protein>
    <submittedName>
        <fullName evidence="5">XRE family transcriptional regulator</fullName>
    </submittedName>
</protein>
<sequence>MLYLYNIINDRGCYFLNAIHIRIGNNLQRIRKHRQLSLDKLADLTKVSKGMLHQIERGETQPTVTTVWKIATGLNISFSSLLKEDEAVVSIATRKEIPDVTEDNGNCRVYLLFPFDPQTRIEMFTIILSPTCNYVSLPHNDGVQEYITVIAGVFSLQIKDEIYALQEGQAIRFAGNVEHRYINKSDEDVTIQVVMYYEEF</sequence>
<dbReference type="CDD" id="cd02209">
    <property type="entry name" value="cupin_XRE_C"/>
    <property type="match status" value="1"/>
</dbReference>
<proteinExistence type="predicted"/>
<dbReference type="SUPFAM" id="SSF51182">
    <property type="entry name" value="RmlC-like cupins"/>
    <property type="match status" value="1"/>
</dbReference>
<dbReference type="InterPro" id="IPR001387">
    <property type="entry name" value="Cro/C1-type_HTH"/>
</dbReference>
<feature type="domain" description="HTH cro/C1-type" evidence="4">
    <location>
        <begin position="27"/>
        <end position="81"/>
    </location>
</feature>
<dbReference type="Pfam" id="PF01381">
    <property type="entry name" value="HTH_3"/>
    <property type="match status" value="1"/>
</dbReference>
<comment type="caution">
    <text evidence="5">The sequence shown here is derived from an EMBL/GenBank/DDBJ whole genome shotgun (WGS) entry which is preliminary data.</text>
</comment>
<evidence type="ECO:0000256" key="1">
    <source>
        <dbReference type="ARBA" id="ARBA00023015"/>
    </source>
</evidence>
<dbReference type="SUPFAM" id="SSF47413">
    <property type="entry name" value="lambda repressor-like DNA-binding domains"/>
    <property type="match status" value="1"/>
</dbReference>
<dbReference type="Gene3D" id="1.10.260.40">
    <property type="entry name" value="lambda repressor-like DNA-binding domains"/>
    <property type="match status" value="1"/>
</dbReference>
<dbReference type="GO" id="GO:0005829">
    <property type="term" value="C:cytosol"/>
    <property type="evidence" value="ECO:0007669"/>
    <property type="project" value="TreeGrafter"/>
</dbReference>
<dbReference type="InterPro" id="IPR013096">
    <property type="entry name" value="Cupin_2"/>
</dbReference>
<evidence type="ECO:0000313" key="6">
    <source>
        <dbReference type="Proteomes" id="UP000267798"/>
    </source>
</evidence>
<evidence type="ECO:0000256" key="2">
    <source>
        <dbReference type="ARBA" id="ARBA00023125"/>
    </source>
</evidence>
<dbReference type="Pfam" id="PF07883">
    <property type="entry name" value="Cupin_2"/>
    <property type="match status" value="1"/>
</dbReference>
<evidence type="ECO:0000259" key="4">
    <source>
        <dbReference type="PROSITE" id="PS50943"/>
    </source>
</evidence>
<dbReference type="Gene3D" id="2.60.120.10">
    <property type="entry name" value="Jelly Rolls"/>
    <property type="match status" value="1"/>
</dbReference>
<evidence type="ECO:0000256" key="3">
    <source>
        <dbReference type="ARBA" id="ARBA00023163"/>
    </source>
</evidence>
<dbReference type="AlphaFoldDB" id="A0A3A6PC97"/>
<dbReference type="CDD" id="cd00093">
    <property type="entry name" value="HTH_XRE"/>
    <property type="match status" value="1"/>
</dbReference>
<dbReference type="PROSITE" id="PS50943">
    <property type="entry name" value="HTH_CROC1"/>
    <property type="match status" value="1"/>
</dbReference>
<dbReference type="EMBL" id="QXQB01000003">
    <property type="protein sequence ID" value="RJX38982.1"/>
    <property type="molecule type" value="Genomic_DNA"/>
</dbReference>
<dbReference type="Proteomes" id="UP000267798">
    <property type="component" value="Unassembled WGS sequence"/>
</dbReference>
<evidence type="ECO:0000313" key="5">
    <source>
        <dbReference type="EMBL" id="RJX38982.1"/>
    </source>
</evidence>
<dbReference type="InterPro" id="IPR010982">
    <property type="entry name" value="Lambda_DNA-bd_dom_sf"/>
</dbReference>
<dbReference type="InterPro" id="IPR011051">
    <property type="entry name" value="RmlC_Cupin_sf"/>
</dbReference>
<gene>
    <name evidence="5" type="ORF">D3P09_15870</name>
</gene>
<keyword evidence="1" id="KW-0805">Transcription regulation</keyword>
<dbReference type="PANTHER" id="PTHR46797:SF23">
    <property type="entry name" value="HTH-TYPE TRANSCRIPTIONAL REGULATOR SUTR"/>
    <property type="match status" value="1"/>
</dbReference>
<organism evidence="5 6">
    <name type="scientific">Paenibacillus pinisoli</name>
    <dbReference type="NCBI Taxonomy" id="1276110"/>
    <lineage>
        <taxon>Bacteria</taxon>
        <taxon>Bacillati</taxon>
        <taxon>Bacillota</taxon>
        <taxon>Bacilli</taxon>
        <taxon>Bacillales</taxon>
        <taxon>Paenibacillaceae</taxon>
        <taxon>Paenibacillus</taxon>
    </lineage>
</organism>
<reference evidence="5 6" key="1">
    <citation type="submission" date="2018-09" db="EMBL/GenBank/DDBJ databases">
        <title>Paenibacillus aracenensis nov. sp. isolated from a cave in southern Spain.</title>
        <authorList>
            <person name="Jurado V."/>
            <person name="Gutierrez-Patricio S."/>
            <person name="Gonzalez-Pimentel J.L."/>
            <person name="Miller A.Z."/>
            <person name="Laiz L."/>
            <person name="Saiz-Jimenez C."/>
        </authorList>
    </citation>
    <scope>NUCLEOTIDE SEQUENCE [LARGE SCALE GENOMIC DNA]</scope>
    <source>
        <strain evidence="5 6">JCM 19203</strain>
    </source>
</reference>
<dbReference type="GO" id="GO:0003677">
    <property type="term" value="F:DNA binding"/>
    <property type="evidence" value="ECO:0007669"/>
    <property type="project" value="UniProtKB-KW"/>
</dbReference>
<keyword evidence="3" id="KW-0804">Transcription</keyword>
<accession>A0A3A6PC97</accession>
<dbReference type="InterPro" id="IPR014710">
    <property type="entry name" value="RmlC-like_jellyroll"/>
</dbReference>
<dbReference type="OrthoDB" id="9781521at2"/>
<dbReference type="SMART" id="SM00530">
    <property type="entry name" value="HTH_XRE"/>
    <property type="match status" value="1"/>
</dbReference>
<name>A0A3A6PC97_9BACL</name>
<keyword evidence="2" id="KW-0238">DNA-binding</keyword>
<dbReference type="PANTHER" id="PTHR46797">
    <property type="entry name" value="HTH-TYPE TRANSCRIPTIONAL REGULATOR"/>
    <property type="match status" value="1"/>
</dbReference>